<keyword evidence="8" id="KW-1185">Reference proteome</keyword>
<comment type="subcellular location">
    <subcellularLocation>
        <location evidence="2 6">Cytoplasm</location>
    </subcellularLocation>
</comment>
<dbReference type="NCBIfam" id="TIGR00172">
    <property type="entry name" value="maf"/>
    <property type="match status" value="1"/>
</dbReference>
<dbReference type="Proteomes" id="UP000028549">
    <property type="component" value="Unassembled WGS sequence"/>
</dbReference>
<dbReference type="FunFam" id="3.90.950.10:FF:000005">
    <property type="entry name" value="7-methyl-GTP pyrophosphatase"/>
    <property type="match status" value="1"/>
</dbReference>
<keyword evidence="5 6" id="KW-0546">Nucleotide metabolism</keyword>
<dbReference type="Pfam" id="PF02545">
    <property type="entry name" value="Maf"/>
    <property type="match status" value="1"/>
</dbReference>
<comment type="cofactor">
    <cofactor evidence="1 6">
        <name>a divalent metal cation</name>
        <dbReference type="ChEBI" id="CHEBI:60240"/>
    </cofactor>
</comment>
<evidence type="ECO:0000256" key="5">
    <source>
        <dbReference type="ARBA" id="ARBA00023080"/>
    </source>
</evidence>
<dbReference type="PANTHER" id="PTHR43213">
    <property type="entry name" value="BIFUNCTIONAL DTTP/UTP PYROPHOSPHATASE/METHYLTRANSFERASE PROTEIN-RELATED"/>
    <property type="match status" value="1"/>
</dbReference>
<sequence length="189" mass="20684">MEHQLILASGSPRRKELLEKVSIPFTVVVSDVEEKVDPALSPSDIVMSLAEQKAAAVAERFRDSVVLGSDTVVVYGGEILGKPADEEDAKTTLAKLSGKTHQVLTGVAILHQEKKIVFYEQTDVTFWPLTDDDIEEYVLSGEPMDKAGSYGIQGLGSLFVKEIRGDYFSVVGLPLSRTARELKKAGYIR</sequence>
<feature type="site" description="Important for substrate specificity" evidence="6">
    <location>
        <position position="13"/>
    </location>
</feature>
<dbReference type="CDD" id="cd00555">
    <property type="entry name" value="Maf"/>
    <property type="match status" value="1"/>
</dbReference>
<evidence type="ECO:0000256" key="4">
    <source>
        <dbReference type="ARBA" id="ARBA00022801"/>
    </source>
</evidence>
<comment type="catalytic activity">
    <reaction evidence="6">
        <text>dTTP + H2O = dTMP + diphosphate + H(+)</text>
        <dbReference type="Rhea" id="RHEA:28534"/>
        <dbReference type="ChEBI" id="CHEBI:15377"/>
        <dbReference type="ChEBI" id="CHEBI:15378"/>
        <dbReference type="ChEBI" id="CHEBI:33019"/>
        <dbReference type="ChEBI" id="CHEBI:37568"/>
        <dbReference type="ChEBI" id="CHEBI:63528"/>
        <dbReference type="EC" id="3.6.1.9"/>
    </reaction>
</comment>
<dbReference type="GO" id="GO:0009117">
    <property type="term" value="P:nucleotide metabolic process"/>
    <property type="evidence" value="ECO:0007669"/>
    <property type="project" value="UniProtKB-KW"/>
</dbReference>
<name>A0A084GWZ9_METID</name>
<feature type="site" description="Important for substrate specificity" evidence="6">
    <location>
        <position position="153"/>
    </location>
</feature>
<keyword evidence="4 6" id="KW-0378">Hydrolase</keyword>
<proteinExistence type="inferred from homology"/>
<dbReference type="RefSeq" id="WP_029566786.1">
    <property type="nucleotide sequence ID" value="NZ_JNVC02000005.1"/>
</dbReference>
<dbReference type="EC" id="3.6.1.9" evidence="6"/>
<comment type="catalytic activity">
    <reaction evidence="6">
        <text>UTP + H2O = UMP + diphosphate + H(+)</text>
        <dbReference type="Rhea" id="RHEA:29395"/>
        <dbReference type="ChEBI" id="CHEBI:15377"/>
        <dbReference type="ChEBI" id="CHEBI:15378"/>
        <dbReference type="ChEBI" id="CHEBI:33019"/>
        <dbReference type="ChEBI" id="CHEBI:46398"/>
        <dbReference type="ChEBI" id="CHEBI:57865"/>
        <dbReference type="EC" id="3.6.1.9"/>
    </reaction>
</comment>
<dbReference type="STRING" id="246786.GS18_0212185"/>
<dbReference type="GO" id="GO:0036221">
    <property type="term" value="F:UTP diphosphatase activity"/>
    <property type="evidence" value="ECO:0007669"/>
    <property type="project" value="RHEA"/>
</dbReference>
<dbReference type="SUPFAM" id="SSF52972">
    <property type="entry name" value="ITPase-like"/>
    <property type="match status" value="1"/>
</dbReference>
<dbReference type="AlphaFoldDB" id="A0A084GWZ9"/>
<comment type="function">
    <text evidence="6">Nucleoside triphosphate pyrophosphatase that hydrolyzes dTTP and UTP. May have a dual role in cell division arrest and in preventing the incorporation of modified nucleotides into cellular nucleic acids.</text>
</comment>
<dbReference type="InterPro" id="IPR029001">
    <property type="entry name" value="ITPase-like_fam"/>
</dbReference>
<dbReference type="OrthoDB" id="9807767at2"/>
<evidence type="ECO:0000256" key="1">
    <source>
        <dbReference type="ARBA" id="ARBA00001968"/>
    </source>
</evidence>
<keyword evidence="3 6" id="KW-0963">Cytoplasm</keyword>
<dbReference type="InterPro" id="IPR003697">
    <property type="entry name" value="Maf-like"/>
</dbReference>
<gene>
    <name evidence="7" type="ORF">GS18_0212185</name>
</gene>
<dbReference type="GO" id="GO:0036218">
    <property type="term" value="F:dTTP diphosphatase activity"/>
    <property type="evidence" value="ECO:0007669"/>
    <property type="project" value="RHEA"/>
</dbReference>
<evidence type="ECO:0000313" key="7">
    <source>
        <dbReference type="EMBL" id="KEZ51861.1"/>
    </source>
</evidence>
<evidence type="ECO:0000313" key="8">
    <source>
        <dbReference type="Proteomes" id="UP000028549"/>
    </source>
</evidence>
<comment type="caution">
    <text evidence="6">Lacks conserved residue(s) required for the propagation of feature annotation.</text>
</comment>
<feature type="site" description="Important for substrate specificity" evidence="6">
    <location>
        <position position="71"/>
    </location>
</feature>
<dbReference type="GO" id="GO:0005737">
    <property type="term" value="C:cytoplasm"/>
    <property type="evidence" value="ECO:0007669"/>
    <property type="project" value="UniProtKB-SubCell"/>
</dbReference>
<evidence type="ECO:0000256" key="6">
    <source>
        <dbReference type="HAMAP-Rule" id="MF_00528"/>
    </source>
</evidence>
<dbReference type="PIRSF" id="PIRSF006305">
    <property type="entry name" value="Maf"/>
    <property type="match status" value="1"/>
</dbReference>
<organism evidence="7 8">
    <name type="scientific">Metabacillus indicus</name>
    <name type="common">Bacillus indicus</name>
    <dbReference type="NCBI Taxonomy" id="246786"/>
    <lineage>
        <taxon>Bacteria</taxon>
        <taxon>Bacillati</taxon>
        <taxon>Bacillota</taxon>
        <taxon>Bacilli</taxon>
        <taxon>Bacillales</taxon>
        <taxon>Bacillaceae</taxon>
        <taxon>Metabacillus</taxon>
    </lineage>
</organism>
<comment type="caution">
    <text evidence="7">The sequence shown here is derived from an EMBL/GenBank/DDBJ whole genome shotgun (WGS) entry which is preliminary data.</text>
</comment>
<evidence type="ECO:0000256" key="3">
    <source>
        <dbReference type="ARBA" id="ARBA00022490"/>
    </source>
</evidence>
<dbReference type="EMBL" id="JNVC02000005">
    <property type="protein sequence ID" value="KEZ51861.1"/>
    <property type="molecule type" value="Genomic_DNA"/>
</dbReference>
<accession>A0A084GWZ9</accession>
<protein>
    <recommendedName>
        <fullName evidence="6">dTTP/UTP pyrophosphatase</fullName>
        <shortName evidence="6">dTTPase/UTPase</shortName>
        <ecNumber evidence="6">3.6.1.9</ecNumber>
    </recommendedName>
    <alternativeName>
        <fullName evidence="6">Nucleoside triphosphate pyrophosphatase</fullName>
    </alternativeName>
    <alternativeName>
        <fullName evidence="6">Nucleotide pyrophosphatase</fullName>
        <shortName evidence="6">Nucleotide PPase</shortName>
    </alternativeName>
</protein>
<dbReference type="HAMAP" id="MF_00528">
    <property type="entry name" value="Maf"/>
    <property type="match status" value="1"/>
</dbReference>
<dbReference type="PANTHER" id="PTHR43213:SF5">
    <property type="entry name" value="BIFUNCTIONAL DTTP_UTP PYROPHOSPHATASE_METHYLTRANSFERASE PROTEIN-RELATED"/>
    <property type="match status" value="1"/>
</dbReference>
<evidence type="ECO:0000256" key="2">
    <source>
        <dbReference type="ARBA" id="ARBA00004496"/>
    </source>
</evidence>
<reference evidence="7 8" key="1">
    <citation type="journal article" date="2005" name="Int. J. Syst. Evol. Microbiol.">
        <title>Bacillus cibi sp. nov., isolated from jeotgal, a traditional Korean fermented seafood.</title>
        <authorList>
            <person name="Yoon J.H."/>
            <person name="Lee C.H."/>
            <person name="Oh T.K."/>
        </authorList>
    </citation>
    <scope>NUCLEOTIDE SEQUENCE [LARGE SCALE GENOMIC DNA]</scope>
    <source>
        <strain evidence="7 8">DSM 16189</strain>
    </source>
</reference>
<dbReference type="Gene3D" id="3.90.950.10">
    <property type="match status" value="1"/>
</dbReference>
<feature type="active site" description="Proton acceptor" evidence="6">
    <location>
        <position position="70"/>
    </location>
</feature>
<comment type="similarity">
    <text evidence="6">Belongs to the Maf family. YhdE subfamily.</text>
</comment>